<evidence type="ECO:0000313" key="3">
    <source>
        <dbReference type="Proteomes" id="UP000281708"/>
    </source>
</evidence>
<dbReference type="AlphaFoldDB" id="A0A3L8P6D3"/>
<evidence type="ECO:0000256" key="1">
    <source>
        <dbReference type="SAM" id="MobiDB-lite"/>
    </source>
</evidence>
<organism evidence="2 3">
    <name type="scientific">Nocardioides mangrovicus</name>
    <dbReference type="NCBI Taxonomy" id="2478913"/>
    <lineage>
        <taxon>Bacteria</taxon>
        <taxon>Bacillati</taxon>
        <taxon>Actinomycetota</taxon>
        <taxon>Actinomycetes</taxon>
        <taxon>Propionibacteriales</taxon>
        <taxon>Nocardioidaceae</taxon>
        <taxon>Nocardioides</taxon>
    </lineage>
</organism>
<accession>A0A3L8P6D3</accession>
<comment type="caution">
    <text evidence="2">The sequence shown here is derived from an EMBL/GenBank/DDBJ whole genome shotgun (WGS) entry which is preliminary data.</text>
</comment>
<evidence type="ECO:0000313" key="2">
    <source>
        <dbReference type="EMBL" id="RLV50532.1"/>
    </source>
</evidence>
<dbReference type="RefSeq" id="WP_121804213.1">
    <property type="nucleotide sequence ID" value="NZ_RDBE01000001.1"/>
</dbReference>
<dbReference type="OrthoDB" id="3822302at2"/>
<gene>
    <name evidence="2" type="ORF">D9V37_00640</name>
</gene>
<name>A0A3L8P6D3_9ACTN</name>
<proteinExistence type="predicted"/>
<feature type="region of interest" description="Disordered" evidence="1">
    <location>
        <begin position="164"/>
        <end position="191"/>
    </location>
</feature>
<reference evidence="2 3" key="1">
    <citation type="submission" date="2018-10" db="EMBL/GenBank/DDBJ databases">
        <title>Marmoricola sp. 4Q3S-7 whole genome shotgun sequence.</title>
        <authorList>
            <person name="Li F."/>
        </authorList>
    </citation>
    <scope>NUCLEOTIDE SEQUENCE [LARGE SCALE GENOMIC DNA]</scope>
    <source>
        <strain evidence="2 3">4Q3S-7</strain>
    </source>
</reference>
<dbReference type="EMBL" id="RDBE01000001">
    <property type="protein sequence ID" value="RLV50532.1"/>
    <property type="molecule type" value="Genomic_DNA"/>
</dbReference>
<feature type="compositionally biased region" description="Acidic residues" evidence="1">
    <location>
        <begin position="182"/>
        <end position="191"/>
    </location>
</feature>
<sequence length="191" mass="21228">MEKDHLDPIAAHLIGSYLDTGAYSRQFKDDNHDVPPSNMARVHHHRSLMQARIIHDDAYDLSPSYVDFGRVEFVERQTEERILLRSATAVAIQKRWDDRGQGALFGVGSLLKPVDIRVLVYEFDAAGLTLSIAAGAKRAASTRVYVKGEPIFAGFWPYFDDGGSDDVPFDQGSRDPFGDVGTLEEDEEAGQ</sequence>
<dbReference type="Proteomes" id="UP000281708">
    <property type="component" value="Unassembled WGS sequence"/>
</dbReference>
<protein>
    <submittedName>
        <fullName evidence="2">Uncharacterized protein</fullName>
    </submittedName>
</protein>
<keyword evidence="3" id="KW-1185">Reference proteome</keyword>